<evidence type="ECO:0000313" key="2">
    <source>
        <dbReference type="Proteomes" id="UP001054837"/>
    </source>
</evidence>
<gene>
    <name evidence="1" type="ORF">CDAR_92901</name>
</gene>
<accession>A0AAV4PIU0</accession>
<name>A0AAV4PIU0_9ARAC</name>
<protein>
    <submittedName>
        <fullName evidence="1">Uncharacterized protein</fullName>
    </submittedName>
</protein>
<keyword evidence="2" id="KW-1185">Reference proteome</keyword>
<comment type="caution">
    <text evidence="1">The sequence shown here is derived from an EMBL/GenBank/DDBJ whole genome shotgun (WGS) entry which is preliminary data.</text>
</comment>
<evidence type="ECO:0000313" key="1">
    <source>
        <dbReference type="EMBL" id="GIX96976.1"/>
    </source>
</evidence>
<dbReference type="EMBL" id="BPLQ01003001">
    <property type="protein sequence ID" value="GIX96976.1"/>
    <property type="molecule type" value="Genomic_DNA"/>
</dbReference>
<dbReference type="Proteomes" id="UP001054837">
    <property type="component" value="Unassembled WGS sequence"/>
</dbReference>
<organism evidence="1 2">
    <name type="scientific">Caerostris darwini</name>
    <dbReference type="NCBI Taxonomy" id="1538125"/>
    <lineage>
        <taxon>Eukaryota</taxon>
        <taxon>Metazoa</taxon>
        <taxon>Ecdysozoa</taxon>
        <taxon>Arthropoda</taxon>
        <taxon>Chelicerata</taxon>
        <taxon>Arachnida</taxon>
        <taxon>Araneae</taxon>
        <taxon>Araneomorphae</taxon>
        <taxon>Entelegynae</taxon>
        <taxon>Araneoidea</taxon>
        <taxon>Araneidae</taxon>
        <taxon>Caerostris</taxon>
    </lineage>
</organism>
<sequence>MLRAKGKLQKRNRFDVGDNFARSIPYRTGWCGLVKEKKRRETDIRQALSADYIGFLNQPNGQIGPSARAVPFMTSFVMSCHRPVTIISRGNMHLD</sequence>
<dbReference type="AlphaFoldDB" id="A0AAV4PIU0"/>
<reference evidence="1 2" key="1">
    <citation type="submission" date="2021-06" db="EMBL/GenBank/DDBJ databases">
        <title>Caerostris darwini draft genome.</title>
        <authorList>
            <person name="Kono N."/>
            <person name="Arakawa K."/>
        </authorList>
    </citation>
    <scope>NUCLEOTIDE SEQUENCE [LARGE SCALE GENOMIC DNA]</scope>
</reference>
<proteinExistence type="predicted"/>